<evidence type="ECO:0000313" key="3">
    <source>
        <dbReference type="Proteomes" id="UP001202328"/>
    </source>
</evidence>
<dbReference type="Proteomes" id="UP001202328">
    <property type="component" value="Unassembled WGS sequence"/>
</dbReference>
<feature type="compositionally biased region" description="Polar residues" evidence="1">
    <location>
        <begin position="70"/>
        <end position="82"/>
    </location>
</feature>
<evidence type="ECO:0000313" key="2">
    <source>
        <dbReference type="EMBL" id="KAI3903258.1"/>
    </source>
</evidence>
<organism evidence="2 3">
    <name type="scientific">Papaver atlanticum</name>
    <dbReference type="NCBI Taxonomy" id="357466"/>
    <lineage>
        <taxon>Eukaryota</taxon>
        <taxon>Viridiplantae</taxon>
        <taxon>Streptophyta</taxon>
        <taxon>Embryophyta</taxon>
        <taxon>Tracheophyta</taxon>
        <taxon>Spermatophyta</taxon>
        <taxon>Magnoliopsida</taxon>
        <taxon>Ranunculales</taxon>
        <taxon>Papaveraceae</taxon>
        <taxon>Papaveroideae</taxon>
        <taxon>Papaver</taxon>
    </lineage>
</organism>
<accession>A0AAD4XDZ0</accession>
<name>A0AAD4XDZ0_9MAGN</name>
<feature type="region of interest" description="Disordered" evidence="1">
    <location>
        <begin position="64"/>
        <end position="92"/>
    </location>
</feature>
<gene>
    <name evidence="2" type="ORF">MKW98_031912</name>
</gene>
<reference evidence="2" key="1">
    <citation type="submission" date="2022-04" db="EMBL/GenBank/DDBJ databases">
        <title>A functionally conserved STORR gene fusion in Papaver species that diverged 16.8 million years ago.</title>
        <authorList>
            <person name="Catania T."/>
        </authorList>
    </citation>
    <scope>NUCLEOTIDE SEQUENCE</scope>
    <source>
        <strain evidence="2">S-188037</strain>
    </source>
</reference>
<evidence type="ECO:0000256" key="1">
    <source>
        <dbReference type="SAM" id="MobiDB-lite"/>
    </source>
</evidence>
<dbReference type="AlphaFoldDB" id="A0AAD4XDZ0"/>
<keyword evidence="3" id="KW-1185">Reference proteome</keyword>
<protein>
    <submittedName>
        <fullName evidence="2">Uncharacterized protein</fullName>
    </submittedName>
</protein>
<comment type="caution">
    <text evidence="2">The sequence shown here is derived from an EMBL/GenBank/DDBJ whole genome shotgun (WGS) entry which is preliminary data.</text>
</comment>
<sequence length="141" mass="15566">MAEKLTVDGVNNNLNQLATTVNHLALTVNQQSESVGNLTTCVTRLDSEFAAMKSNLQDIIQFLGVPQTPDPGSNTDSTSNSDKPQDGFQALIHRMGNRDLEDGEEEKATNNGIRYTLKIGNQRLNRHLMLSPLNVPNKNQY</sequence>
<proteinExistence type="predicted"/>
<dbReference type="EMBL" id="JAJJMB010011222">
    <property type="protein sequence ID" value="KAI3903258.1"/>
    <property type="molecule type" value="Genomic_DNA"/>
</dbReference>